<gene>
    <name evidence="3" type="primary">puuR_4</name>
    <name evidence="3" type="ORF">ENSA5_31780</name>
</gene>
<sequence length="113" mass="12626">MQFGTLFGHHVRRLRKARGLTQERLAELSGLAVDTIRRLERDEFSPSLNTMRKLAGGLDLPMSTLFEALDVGEPVDPEIQELVTVLRGRPDLPVSALTAFVRELIAAFPDEKN</sequence>
<evidence type="ECO:0000259" key="2">
    <source>
        <dbReference type="PROSITE" id="PS50943"/>
    </source>
</evidence>
<dbReference type="OrthoDB" id="5516944at2"/>
<dbReference type="CDD" id="cd00093">
    <property type="entry name" value="HTH_XRE"/>
    <property type="match status" value="1"/>
</dbReference>
<dbReference type="RefSeq" id="WP_106392537.1">
    <property type="nucleotide sequence ID" value="NZ_PVNK01000149.1"/>
</dbReference>
<dbReference type="Proteomes" id="UP000237968">
    <property type="component" value="Unassembled WGS sequence"/>
</dbReference>
<reference evidence="3 4" key="1">
    <citation type="submission" date="2018-03" db="EMBL/GenBank/DDBJ databases">
        <title>Draft Genome Sequences of the Obligatory Marine Myxobacteria Enhygromyxa salina SWB005.</title>
        <authorList>
            <person name="Poehlein A."/>
            <person name="Moghaddam J.A."/>
            <person name="Harms H."/>
            <person name="Alanjari M."/>
            <person name="Koenig G.M."/>
            <person name="Daniel R."/>
            <person name="Schaeberle T.F."/>
        </authorList>
    </citation>
    <scope>NUCLEOTIDE SEQUENCE [LARGE SCALE GENOMIC DNA]</scope>
    <source>
        <strain evidence="3 4">SWB005</strain>
    </source>
</reference>
<dbReference type="AlphaFoldDB" id="A0A2S9XY59"/>
<keyword evidence="1" id="KW-0238">DNA-binding</keyword>
<comment type="caution">
    <text evidence="3">The sequence shown here is derived from an EMBL/GenBank/DDBJ whole genome shotgun (WGS) entry which is preliminary data.</text>
</comment>
<dbReference type="Gene3D" id="1.10.260.40">
    <property type="entry name" value="lambda repressor-like DNA-binding domains"/>
    <property type="match status" value="1"/>
</dbReference>
<dbReference type="InterPro" id="IPR010982">
    <property type="entry name" value="Lambda_DNA-bd_dom_sf"/>
</dbReference>
<dbReference type="GO" id="GO:0003677">
    <property type="term" value="F:DNA binding"/>
    <property type="evidence" value="ECO:0007669"/>
    <property type="project" value="UniProtKB-KW"/>
</dbReference>
<name>A0A2S9XY59_9BACT</name>
<protein>
    <submittedName>
        <fullName evidence="3">HTH-type transcriptional regulator PuuR</fullName>
    </submittedName>
</protein>
<keyword evidence="4" id="KW-1185">Reference proteome</keyword>
<feature type="domain" description="HTH cro/C1-type" evidence="2">
    <location>
        <begin position="11"/>
        <end position="65"/>
    </location>
</feature>
<dbReference type="PANTHER" id="PTHR46797">
    <property type="entry name" value="HTH-TYPE TRANSCRIPTIONAL REGULATOR"/>
    <property type="match status" value="1"/>
</dbReference>
<evidence type="ECO:0000256" key="1">
    <source>
        <dbReference type="ARBA" id="ARBA00023125"/>
    </source>
</evidence>
<dbReference type="PANTHER" id="PTHR46797:SF1">
    <property type="entry name" value="METHYLPHOSPHONATE SYNTHASE"/>
    <property type="match status" value="1"/>
</dbReference>
<dbReference type="SUPFAM" id="SSF47413">
    <property type="entry name" value="lambda repressor-like DNA-binding domains"/>
    <property type="match status" value="1"/>
</dbReference>
<evidence type="ECO:0000313" key="3">
    <source>
        <dbReference type="EMBL" id="PRP97671.1"/>
    </source>
</evidence>
<dbReference type="GO" id="GO:0005829">
    <property type="term" value="C:cytosol"/>
    <property type="evidence" value="ECO:0007669"/>
    <property type="project" value="TreeGrafter"/>
</dbReference>
<dbReference type="InterPro" id="IPR001387">
    <property type="entry name" value="Cro/C1-type_HTH"/>
</dbReference>
<proteinExistence type="predicted"/>
<accession>A0A2S9XY59</accession>
<dbReference type="SMART" id="SM00530">
    <property type="entry name" value="HTH_XRE"/>
    <property type="match status" value="1"/>
</dbReference>
<dbReference type="EMBL" id="PVNK01000149">
    <property type="protein sequence ID" value="PRP97671.1"/>
    <property type="molecule type" value="Genomic_DNA"/>
</dbReference>
<dbReference type="PROSITE" id="PS50943">
    <property type="entry name" value="HTH_CROC1"/>
    <property type="match status" value="1"/>
</dbReference>
<organism evidence="3 4">
    <name type="scientific">Enhygromyxa salina</name>
    <dbReference type="NCBI Taxonomy" id="215803"/>
    <lineage>
        <taxon>Bacteria</taxon>
        <taxon>Pseudomonadati</taxon>
        <taxon>Myxococcota</taxon>
        <taxon>Polyangia</taxon>
        <taxon>Nannocystales</taxon>
        <taxon>Nannocystaceae</taxon>
        <taxon>Enhygromyxa</taxon>
    </lineage>
</organism>
<dbReference type="InterPro" id="IPR050807">
    <property type="entry name" value="TransReg_Diox_bact_type"/>
</dbReference>
<dbReference type="GO" id="GO:0003700">
    <property type="term" value="F:DNA-binding transcription factor activity"/>
    <property type="evidence" value="ECO:0007669"/>
    <property type="project" value="TreeGrafter"/>
</dbReference>
<dbReference type="Pfam" id="PF01381">
    <property type="entry name" value="HTH_3"/>
    <property type="match status" value="1"/>
</dbReference>
<evidence type="ECO:0000313" key="4">
    <source>
        <dbReference type="Proteomes" id="UP000237968"/>
    </source>
</evidence>